<comment type="caution">
    <text evidence="2">The sequence shown here is derived from an EMBL/GenBank/DDBJ whole genome shotgun (WGS) entry which is preliminary data.</text>
</comment>
<sequence length="721" mass="82551">MSGRGSPPNKYRRLAAKPLPIVNEITFLTETGTGTISTPSPRPPDAVIRPMRKTINVACESCRFGYSVDDANSRKCDGTRPRCSSCESRELMCQYPSAYRGENFTAALKRRCMEENEKTTSFQEIFSTLQSCSDRDAMNMFNLVRQGVDPKYLLKQMKECDFVFQLAVVPETRRRYQFPYLPTMPIRLQTPDNPYLKSVLYETVFLRPDDESSDGSSASSSADTQLGRHHNVYMRPYHAAEVIDPLIDLVKPSKWTAVIADDRLMRTLLRAYLLHEYPTFPVFHKDIFLQAMINNDKRFCSSLLVNALLAEACHCHMGIPNREQFWVPQSLRYRFLAEAIRLWELENVRVDLVTVQAATLLNLVYSHNGMDKIGEVYLNHALKKAQQLDLFGDHATIDNERMFHARVFSAWALFDWQCIQSYYYYRAPLIPDPPAVPLPDPERHPFWYGDFMLKYPLSSTLVPAQCGQHFKAVSGLRAIIHDMATIGYGQTPYPEDSLEPVLAIFSRLERWFSELPDALSPQNIVFPWQLKLHMELYLATILFSSKQIGISEPSTIKKETAHSTASHAAARLETITRLYYIRHSFEYSDSFLTIHLSFVAGAAMDALKITPAHETSTARSLRSTIILSLKGLYDQGQHIHLTSVIYRLLRDRLEPKDLELLQNHVDWDPLTPEEPLLVQYAQSHYPLTMGSKEADPDGARLENLVKQYDQLAFKEDKSPRP</sequence>
<dbReference type="SUPFAM" id="SSF57701">
    <property type="entry name" value="Zn2/Cys6 DNA-binding domain"/>
    <property type="match status" value="1"/>
</dbReference>
<dbReference type="GO" id="GO:0000981">
    <property type="term" value="F:DNA-binding transcription factor activity, RNA polymerase II-specific"/>
    <property type="evidence" value="ECO:0007669"/>
    <property type="project" value="InterPro"/>
</dbReference>
<reference evidence="2 3" key="1">
    <citation type="submission" date="2020-07" db="EMBL/GenBank/DDBJ databases">
        <title>Trichoderma asperellum IC-1 whole genome shotgun sequence.</title>
        <authorList>
            <person name="Kanamasa S."/>
            <person name="Takahashi H."/>
        </authorList>
    </citation>
    <scope>NUCLEOTIDE SEQUENCE [LARGE SCALE GENOMIC DNA]</scope>
    <source>
        <strain evidence="2 3">IC-1</strain>
    </source>
</reference>
<dbReference type="GO" id="GO:0008270">
    <property type="term" value="F:zinc ion binding"/>
    <property type="evidence" value="ECO:0007669"/>
    <property type="project" value="InterPro"/>
</dbReference>
<gene>
    <name evidence="2" type="ORF">TASIC1_0002025000</name>
</gene>
<keyword evidence="1" id="KW-0539">Nucleus</keyword>
<dbReference type="CDD" id="cd12148">
    <property type="entry name" value="fungal_TF_MHR"/>
    <property type="match status" value="1"/>
</dbReference>
<evidence type="ECO:0000313" key="2">
    <source>
        <dbReference type="EMBL" id="GFP53066.1"/>
    </source>
</evidence>
<protein>
    <submittedName>
        <fullName evidence="2">Notoamide biosynthesis transcriptional activator notL</fullName>
    </submittedName>
</protein>
<evidence type="ECO:0000256" key="1">
    <source>
        <dbReference type="ARBA" id="ARBA00023242"/>
    </source>
</evidence>
<dbReference type="PANTHER" id="PTHR47256:SF1">
    <property type="entry name" value="ZN(II)2CYS6 TRANSCRIPTION FACTOR (EUROFUNG)"/>
    <property type="match status" value="1"/>
</dbReference>
<dbReference type="Gene3D" id="4.10.240.10">
    <property type="entry name" value="Zn(2)-C6 fungal-type DNA-binding domain"/>
    <property type="match status" value="1"/>
</dbReference>
<dbReference type="InterPro" id="IPR036864">
    <property type="entry name" value="Zn2-C6_fun-type_DNA-bd_sf"/>
</dbReference>
<dbReference type="PANTHER" id="PTHR47256">
    <property type="entry name" value="ZN(II)2CYS6 TRANSCRIPTION FACTOR (EUROFUNG)-RELATED"/>
    <property type="match status" value="1"/>
</dbReference>
<dbReference type="EMBL" id="BLZH01000002">
    <property type="protein sequence ID" value="GFP53066.1"/>
    <property type="molecule type" value="Genomic_DNA"/>
</dbReference>
<organism evidence="2 3">
    <name type="scientific">Trichoderma asperellum</name>
    <name type="common">Filamentous fungus</name>
    <dbReference type="NCBI Taxonomy" id="101201"/>
    <lineage>
        <taxon>Eukaryota</taxon>
        <taxon>Fungi</taxon>
        <taxon>Dikarya</taxon>
        <taxon>Ascomycota</taxon>
        <taxon>Pezizomycotina</taxon>
        <taxon>Sordariomycetes</taxon>
        <taxon>Hypocreomycetidae</taxon>
        <taxon>Hypocreales</taxon>
        <taxon>Hypocreaceae</taxon>
        <taxon>Trichoderma</taxon>
    </lineage>
</organism>
<dbReference type="InterPro" id="IPR001138">
    <property type="entry name" value="Zn2Cys6_DnaBD"/>
</dbReference>
<dbReference type="OrthoDB" id="426882at2759"/>
<dbReference type="CDD" id="cd00067">
    <property type="entry name" value="GAL4"/>
    <property type="match status" value="1"/>
</dbReference>
<dbReference type="Proteomes" id="UP000517252">
    <property type="component" value="Unassembled WGS sequence"/>
</dbReference>
<evidence type="ECO:0000313" key="3">
    <source>
        <dbReference type="Proteomes" id="UP000517252"/>
    </source>
</evidence>
<proteinExistence type="predicted"/>
<name>A0A6V8QMN9_TRIAP</name>
<dbReference type="InterPro" id="IPR053187">
    <property type="entry name" value="Notoamide_regulator"/>
</dbReference>
<dbReference type="AlphaFoldDB" id="A0A6V8QMN9"/>
<accession>A0A6V8QMN9</accession>